<protein>
    <submittedName>
        <fullName evidence="3">PRTRC system protein E</fullName>
    </submittedName>
</protein>
<gene>
    <name evidence="3" type="ORF">QZM56_35900</name>
</gene>
<name>A0AAP4VLL6_9BURK</name>
<evidence type="ECO:0000256" key="1">
    <source>
        <dbReference type="SAM" id="MobiDB-lite"/>
    </source>
</evidence>
<evidence type="ECO:0000313" key="4">
    <source>
        <dbReference type="Proteomes" id="UP001172109"/>
    </source>
</evidence>
<feature type="region of interest" description="Disordered" evidence="1">
    <location>
        <begin position="98"/>
        <end position="160"/>
    </location>
</feature>
<dbReference type="NCBIfam" id="TIGR03741">
    <property type="entry name" value="PRTRC_E"/>
    <property type="match status" value="1"/>
</dbReference>
<feature type="compositionally biased region" description="Low complexity" evidence="1">
    <location>
        <begin position="98"/>
        <end position="116"/>
    </location>
</feature>
<feature type="compositionally biased region" description="Polar residues" evidence="1">
    <location>
        <begin position="143"/>
        <end position="152"/>
    </location>
</feature>
<dbReference type="RefSeq" id="WP_137962499.1">
    <property type="nucleotide sequence ID" value="NZ_JAUJQS010000043.1"/>
</dbReference>
<dbReference type="Pfam" id="PF19556">
    <property type="entry name" value="PRTRC_E"/>
    <property type="match status" value="1"/>
</dbReference>
<feature type="domain" description="ParB-related ThiF-related cassette protein E" evidence="2">
    <location>
        <begin position="3"/>
        <end position="101"/>
    </location>
</feature>
<organism evidence="3 4">
    <name type="scientific">Burkholderia contaminans</name>
    <dbReference type="NCBI Taxonomy" id="488447"/>
    <lineage>
        <taxon>Bacteria</taxon>
        <taxon>Pseudomonadati</taxon>
        <taxon>Pseudomonadota</taxon>
        <taxon>Betaproteobacteria</taxon>
        <taxon>Burkholderiales</taxon>
        <taxon>Burkholderiaceae</taxon>
        <taxon>Burkholderia</taxon>
        <taxon>Burkholderia cepacia complex</taxon>
    </lineage>
</organism>
<comment type="caution">
    <text evidence="3">The sequence shown here is derived from an EMBL/GenBank/DDBJ whole genome shotgun (WGS) entry which is preliminary data.</text>
</comment>
<accession>A0AAP4VLL6</accession>
<dbReference type="Proteomes" id="UP001172109">
    <property type="component" value="Unassembled WGS sequence"/>
</dbReference>
<dbReference type="AlphaFoldDB" id="A0AAP4VLL6"/>
<sequence length="160" mass="16007">MSTLFKQLHALVCQSDGGLMMSIVAGKAGKMTVAVMPKSNQKEASESGLLTPLALTGTPEELDAEFVRCLGEFTGQRQSLVDQLAATTAALEAAKGKAVAKGKPAGKPAALPAPTAQAGVTSASDLMEADEESDEPGNAASEAAQSGSTGSLFGNAALVG</sequence>
<evidence type="ECO:0000313" key="3">
    <source>
        <dbReference type="EMBL" id="MDN7569895.1"/>
    </source>
</evidence>
<reference evidence="3" key="1">
    <citation type="submission" date="2023-07" db="EMBL/GenBank/DDBJ databases">
        <title>A collection of bacterial strains from the Burkholderia cepacia Research Laboratory and Repository.</title>
        <authorList>
            <person name="Lipuma J."/>
            <person name="Spilker T."/>
            <person name="Caverly L."/>
        </authorList>
    </citation>
    <scope>NUCLEOTIDE SEQUENCE</scope>
    <source>
        <strain evidence="3">AU44979</strain>
    </source>
</reference>
<dbReference type="EMBL" id="JAUJQS010000043">
    <property type="protein sequence ID" value="MDN7569895.1"/>
    <property type="molecule type" value="Genomic_DNA"/>
</dbReference>
<proteinExistence type="predicted"/>
<evidence type="ECO:0000259" key="2">
    <source>
        <dbReference type="Pfam" id="PF19556"/>
    </source>
</evidence>
<dbReference type="InterPro" id="IPR022273">
    <property type="entry name" value="PRTRC_protein-E"/>
</dbReference>